<sequence length="553" mass="60706">MPAESEGGAAKEGSVAGSEESQAVSSGSRSDESAGGPFALRARRPGAPTPVPVYLVSPVEVRKLFGKGAATIDTEQSRGTPERSDAKASKGKKAKSNRRSGSKPAPASESDAGTAGKASKTKKRSGSSGRHRRKKEAGSSKEAGSASNSDGTEAIWEATISKAGAGKARSTTLDNFSEFHLYRHFLSRFSHKRATGGGATGGVLKKCQKNGIGKVKEELRRLQQCKNAICGLIMDALNCEVKFESEYHQVRRSIEDLKIKIAWKRDQVGRLRHRIAGMESHSERNQRNIVLLEKKMLAHSERINKTSLKVADIRLLSEHTRAKLNERLSLIAKVLIQIFRFEKRQLSTSANNPIPAWTGQSKMSRAAFLLNNCLCLDRISLLSKAASIQQSDEPTNNNSTQISSSQNSSHPLIVESLASLEFLSQFIHVLACFLDFHLPYKSLNKEFSLFGFGSGARINSSSTTLEQSLRQILFKLDYSLAHLCLSKGLPSEECELTEPFTNLYTFLVKIVGMKLTINCAPQMDHRLLRQIMQQFAIVKPDGRINSEFTLDNV</sequence>
<dbReference type="Proteomes" id="UP000887561">
    <property type="component" value="Unplaced"/>
</dbReference>
<protein>
    <submittedName>
        <fullName evidence="3">Uncharacterized protein</fullName>
    </submittedName>
</protein>
<feature type="compositionally biased region" description="Basic residues" evidence="1">
    <location>
        <begin position="89"/>
        <end position="101"/>
    </location>
</feature>
<feature type="compositionally biased region" description="Basic residues" evidence="1">
    <location>
        <begin position="119"/>
        <end position="135"/>
    </location>
</feature>
<proteinExistence type="predicted"/>
<dbReference type="WBParaSite" id="scaffold7221_cov237.g11795">
    <property type="protein sequence ID" value="scaffold7221_cov237.g11795"/>
    <property type="gene ID" value="scaffold7221_cov237.g11795"/>
</dbReference>
<organism evidence="2 3">
    <name type="scientific">Meloidogyne javanica</name>
    <name type="common">Root-knot nematode worm</name>
    <dbReference type="NCBI Taxonomy" id="6303"/>
    <lineage>
        <taxon>Eukaryota</taxon>
        <taxon>Metazoa</taxon>
        <taxon>Ecdysozoa</taxon>
        <taxon>Nematoda</taxon>
        <taxon>Chromadorea</taxon>
        <taxon>Rhabditida</taxon>
        <taxon>Tylenchina</taxon>
        <taxon>Tylenchomorpha</taxon>
        <taxon>Tylenchoidea</taxon>
        <taxon>Meloidogynidae</taxon>
        <taxon>Meloidogyninae</taxon>
        <taxon>Meloidogyne</taxon>
        <taxon>Meloidogyne incognita group</taxon>
    </lineage>
</organism>
<name>A0A915N5A9_MELJA</name>
<feature type="region of interest" description="Disordered" evidence="1">
    <location>
        <begin position="69"/>
        <end position="151"/>
    </location>
</feature>
<dbReference type="AlphaFoldDB" id="A0A915N5A9"/>
<evidence type="ECO:0000313" key="3">
    <source>
        <dbReference type="WBParaSite" id="scaffold7221_cov237.g11795"/>
    </source>
</evidence>
<keyword evidence="2" id="KW-1185">Reference proteome</keyword>
<accession>A0A915N5A9</accession>
<evidence type="ECO:0000256" key="1">
    <source>
        <dbReference type="SAM" id="MobiDB-lite"/>
    </source>
</evidence>
<feature type="region of interest" description="Disordered" evidence="1">
    <location>
        <begin position="1"/>
        <end position="52"/>
    </location>
</feature>
<evidence type="ECO:0000313" key="2">
    <source>
        <dbReference type="Proteomes" id="UP000887561"/>
    </source>
</evidence>
<reference evidence="3" key="1">
    <citation type="submission" date="2022-11" db="UniProtKB">
        <authorList>
            <consortium name="WormBaseParasite"/>
        </authorList>
    </citation>
    <scope>IDENTIFICATION</scope>
</reference>
<feature type="compositionally biased region" description="Polar residues" evidence="1">
    <location>
        <begin position="19"/>
        <end position="28"/>
    </location>
</feature>